<gene>
    <name evidence="1" type="ORF">MNB_SM-4-1084</name>
</gene>
<dbReference type="EMBL" id="FPHF01000110">
    <property type="protein sequence ID" value="SFV68798.1"/>
    <property type="molecule type" value="Genomic_DNA"/>
</dbReference>
<evidence type="ECO:0000313" key="1">
    <source>
        <dbReference type="EMBL" id="SFV68798.1"/>
    </source>
</evidence>
<organism evidence="1">
    <name type="scientific">hydrothermal vent metagenome</name>
    <dbReference type="NCBI Taxonomy" id="652676"/>
    <lineage>
        <taxon>unclassified sequences</taxon>
        <taxon>metagenomes</taxon>
        <taxon>ecological metagenomes</taxon>
    </lineage>
</organism>
<accession>A0A1W1CSE5</accession>
<proteinExistence type="predicted"/>
<protein>
    <recommendedName>
        <fullName evidence="2">Lipoprotein</fullName>
    </recommendedName>
</protein>
<dbReference type="AlphaFoldDB" id="A0A1W1CSE5"/>
<dbReference type="PROSITE" id="PS51257">
    <property type="entry name" value="PROKAR_LIPOPROTEIN"/>
    <property type="match status" value="1"/>
</dbReference>
<name>A0A1W1CSE5_9ZZZZ</name>
<evidence type="ECO:0008006" key="2">
    <source>
        <dbReference type="Google" id="ProtNLM"/>
    </source>
</evidence>
<sequence length="152" mass="17273">MKNFLIINIFLLFLSACSYDNAFSRFDISPQRASSEENIVSSKIYSEKSIAGIVSCLYLNTVNPEKYNDGEYFYIYLYAKDNKASVSFTLNDMNASIIKELEADNEFTVLTDSNASWQKYYFLKFASEDTNLTLITQVGNSTSDAIVFVKDD</sequence>
<reference evidence="1" key="1">
    <citation type="submission" date="2016-10" db="EMBL/GenBank/DDBJ databases">
        <authorList>
            <person name="de Groot N.N."/>
        </authorList>
    </citation>
    <scope>NUCLEOTIDE SEQUENCE</scope>
</reference>